<name>A0A6J6K2R2_9ZZZZ</name>
<dbReference type="GO" id="GO:0008610">
    <property type="term" value="P:lipid biosynthetic process"/>
    <property type="evidence" value="ECO:0007669"/>
    <property type="project" value="UniProtKB-ARBA"/>
</dbReference>
<feature type="transmembrane region" description="Helical" evidence="1">
    <location>
        <begin position="77"/>
        <end position="95"/>
    </location>
</feature>
<feature type="transmembrane region" description="Helical" evidence="1">
    <location>
        <begin position="165"/>
        <end position="188"/>
    </location>
</feature>
<proteinExistence type="predicted"/>
<gene>
    <name evidence="3" type="ORF">UFOPK2166_00370</name>
</gene>
<dbReference type="PANTHER" id="PTHR19353:SF19">
    <property type="entry name" value="DELTA(5) FATTY ACID DESATURASE C-RELATED"/>
    <property type="match status" value="1"/>
</dbReference>
<feature type="transmembrane region" description="Helical" evidence="1">
    <location>
        <begin position="209"/>
        <end position="227"/>
    </location>
</feature>
<reference evidence="3" key="1">
    <citation type="submission" date="2020-05" db="EMBL/GenBank/DDBJ databases">
        <authorList>
            <person name="Chiriac C."/>
            <person name="Salcher M."/>
            <person name="Ghai R."/>
            <person name="Kavagutti S V."/>
        </authorList>
    </citation>
    <scope>NUCLEOTIDE SEQUENCE</scope>
</reference>
<evidence type="ECO:0000313" key="3">
    <source>
        <dbReference type="EMBL" id="CAB4643148.1"/>
    </source>
</evidence>
<dbReference type="EMBL" id="CAEZWB010000029">
    <property type="protein sequence ID" value="CAB4643148.1"/>
    <property type="molecule type" value="Genomic_DNA"/>
</dbReference>
<evidence type="ECO:0000259" key="2">
    <source>
        <dbReference type="Pfam" id="PF00487"/>
    </source>
</evidence>
<dbReference type="PANTHER" id="PTHR19353">
    <property type="entry name" value="FATTY ACID DESATURASE 2"/>
    <property type="match status" value="1"/>
</dbReference>
<keyword evidence="1" id="KW-0812">Transmembrane</keyword>
<organism evidence="3">
    <name type="scientific">freshwater metagenome</name>
    <dbReference type="NCBI Taxonomy" id="449393"/>
    <lineage>
        <taxon>unclassified sequences</taxon>
        <taxon>metagenomes</taxon>
        <taxon>ecological metagenomes</taxon>
    </lineage>
</organism>
<dbReference type="AlphaFoldDB" id="A0A6J6K2R2"/>
<dbReference type="InterPro" id="IPR012171">
    <property type="entry name" value="Fatty_acid_desaturase"/>
</dbReference>
<dbReference type="Pfam" id="PF00487">
    <property type="entry name" value="FA_desaturase"/>
    <property type="match status" value="1"/>
</dbReference>
<dbReference type="InterPro" id="IPR005804">
    <property type="entry name" value="FA_desaturase_dom"/>
</dbReference>
<sequence length="331" mass="37856">MSEAPAPESLEELLIQEVSSGNDSEKSRLRNEQVRSENLVAAKFWGPIQYRIVFTFLFFSVIWVGVIFAGATDVVPLWLGLIINSIVASTFYMPMHEATHKNIWGKSSKGRWVEEAIGVASSVPTGINFSSHRAGHMRHHAYTNDAERDPDHFTDGKLSELPKKFYGITMLYSFLPFFALIKPCRVLLPEQFRRVLDSNQSSESEGKSQLRYWLLSTTVLVTCFATGNGLLALMLWWLPARIQLLWLIFIFAWYPHHPANERSRYRHTRVAVFPGSGLLIRGHDHHAMHHLFPRVPHYRLKALWRELSAEMVQRGVRAEGKALHATGPVIW</sequence>
<accession>A0A6J6K2R2</accession>
<feature type="domain" description="Fatty acid desaturase" evidence="2">
    <location>
        <begin position="76"/>
        <end position="316"/>
    </location>
</feature>
<keyword evidence="1" id="KW-0472">Membrane</keyword>
<dbReference type="GO" id="GO:0016020">
    <property type="term" value="C:membrane"/>
    <property type="evidence" value="ECO:0007669"/>
    <property type="project" value="TreeGrafter"/>
</dbReference>
<feature type="transmembrane region" description="Helical" evidence="1">
    <location>
        <begin position="48"/>
        <end position="70"/>
    </location>
</feature>
<feature type="transmembrane region" description="Helical" evidence="1">
    <location>
        <begin position="233"/>
        <end position="254"/>
    </location>
</feature>
<evidence type="ECO:0000256" key="1">
    <source>
        <dbReference type="SAM" id="Phobius"/>
    </source>
</evidence>
<keyword evidence="1" id="KW-1133">Transmembrane helix</keyword>
<dbReference type="GO" id="GO:0016717">
    <property type="term" value="F:oxidoreductase activity, acting on paired donors, with oxidation of a pair of donors resulting in the reduction of molecular oxygen to two molecules of water"/>
    <property type="evidence" value="ECO:0007669"/>
    <property type="project" value="TreeGrafter"/>
</dbReference>
<protein>
    <submittedName>
        <fullName evidence="3">Unannotated protein</fullName>
    </submittedName>
</protein>